<name>A0AAV0X2Q7_9HEMI</name>
<comment type="caution">
    <text evidence="1">The sequence shown here is derived from an EMBL/GenBank/DDBJ whole genome shotgun (WGS) entry which is preliminary data.</text>
</comment>
<organism evidence="1 2">
    <name type="scientific">Macrosiphum euphorbiae</name>
    <name type="common">potato aphid</name>
    <dbReference type="NCBI Taxonomy" id="13131"/>
    <lineage>
        <taxon>Eukaryota</taxon>
        <taxon>Metazoa</taxon>
        <taxon>Ecdysozoa</taxon>
        <taxon>Arthropoda</taxon>
        <taxon>Hexapoda</taxon>
        <taxon>Insecta</taxon>
        <taxon>Pterygota</taxon>
        <taxon>Neoptera</taxon>
        <taxon>Paraneoptera</taxon>
        <taxon>Hemiptera</taxon>
        <taxon>Sternorrhyncha</taxon>
        <taxon>Aphidomorpha</taxon>
        <taxon>Aphidoidea</taxon>
        <taxon>Aphididae</taxon>
        <taxon>Macrosiphini</taxon>
        <taxon>Macrosiphum</taxon>
    </lineage>
</organism>
<protein>
    <submittedName>
        <fullName evidence="1">Uncharacterized protein</fullName>
    </submittedName>
</protein>
<gene>
    <name evidence="1" type="ORF">MEUPH1_LOCUS17314</name>
</gene>
<accession>A0AAV0X2Q7</accession>
<proteinExistence type="predicted"/>
<reference evidence="1 2" key="1">
    <citation type="submission" date="2023-01" db="EMBL/GenBank/DDBJ databases">
        <authorList>
            <person name="Whitehead M."/>
        </authorList>
    </citation>
    <scope>NUCLEOTIDE SEQUENCE [LARGE SCALE GENOMIC DNA]</scope>
</reference>
<dbReference type="AlphaFoldDB" id="A0AAV0X2Q7"/>
<evidence type="ECO:0000313" key="2">
    <source>
        <dbReference type="Proteomes" id="UP001160148"/>
    </source>
</evidence>
<dbReference type="Proteomes" id="UP001160148">
    <property type="component" value="Unassembled WGS sequence"/>
</dbReference>
<evidence type="ECO:0000313" key="1">
    <source>
        <dbReference type="EMBL" id="CAI6362218.1"/>
    </source>
</evidence>
<dbReference type="EMBL" id="CARXXK010000003">
    <property type="protein sequence ID" value="CAI6362218.1"/>
    <property type="molecule type" value="Genomic_DNA"/>
</dbReference>
<sequence>MDENEIDFLLKELDNENLRKFQKLNKTNFDDEYSDLRLAQKKRKKMCKITSPIIYGQLHAEELKIPKSKWEHLQQLKKVIPNDCHEFYNHIKYD</sequence>
<keyword evidence="2" id="KW-1185">Reference proteome</keyword>